<evidence type="ECO:0000313" key="7">
    <source>
        <dbReference type="EMBL" id="MET1490291.1"/>
    </source>
</evidence>
<feature type="transmembrane region" description="Helical" evidence="4">
    <location>
        <begin position="193"/>
        <end position="213"/>
    </location>
</feature>
<evidence type="ECO:0000313" key="8">
    <source>
        <dbReference type="Proteomes" id="UP001548590"/>
    </source>
</evidence>
<keyword evidence="2" id="KW-0288">FMN</keyword>
<feature type="transmembrane region" description="Helical" evidence="4">
    <location>
        <begin position="151"/>
        <end position="172"/>
    </location>
</feature>
<keyword evidence="3" id="KW-0249">Electron transport</keyword>
<dbReference type="InterPro" id="IPR017938">
    <property type="entry name" value="Riboflavin_synthase-like_b-brl"/>
</dbReference>
<feature type="transmembrane region" description="Helical" evidence="4">
    <location>
        <begin position="347"/>
        <end position="367"/>
    </location>
</feature>
<dbReference type="PANTHER" id="PTHR34219">
    <property type="entry name" value="IRON-REGULATED INNER MEMBRANE PROTEIN-RELATED"/>
    <property type="match status" value="1"/>
</dbReference>
<evidence type="ECO:0000256" key="2">
    <source>
        <dbReference type="ARBA" id="ARBA00022643"/>
    </source>
</evidence>
<dbReference type="Proteomes" id="UP001548590">
    <property type="component" value="Unassembled WGS sequence"/>
</dbReference>
<dbReference type="InterPro" id="IPR039261">
    <property type="entry name" value="FNR_nucleotide-bd"/>
</dbReference>
<dbReference type="InterPro" id="IPR001709">
    <property type="entry name" value="Flavoprot_Pyr_Nucl_cyt_Rdtase"/>
</dbReference>
<reference evidence="7 8" key="1">
    <citation type="submission" date="2024-07" db="EMBL/GenBank/DDBJ databases">
        <title>Uliginosibacterium paludis KCTC:42655.</title>
        <authorList>
            <person name="Kim M.K."/>
        </authorList>
    </citation>
    <scope>NUCLEOTIDE SEQUENCE [LARGE SCALE GENOMIC DNA]</scope>
    <source>
        <strain evidence="7 8">KCTC 42655</strain>
    </source>
</reference>
<dbReference type="Gene3D" id="3.40.50.360">
    <property type="match status" value="1"/>
</dbReference>
<dbReference type="Pfam" id="PF00258">
    <property type="entry name" value="Flavodoxin_1"/>
    <property type="match status" value="1"/>
</dbReference>
<evidence type="ECO:0000259" key="6">
    <source>
        <dbReference type="PROSITE" id="PS51384"/>
    </source>
</evidence>
<keyword evidence="4" id="KW-1133">Transmembrane helix</keyword>
<dbReference type="PRINTS" id="PR00369">
    <property type="entry name" value="FLAVODOXIN"/>
</dbReference>
<dbReference type="InterPro" id="IPR005625">
    <property type="entry name" value="PepSY-ass_TM"/>
</dbReference>
<dbReference type="PROSITE" id="PS51384">
    <property type="entry name" value="FAD_FR"/>
    <property type="match status" value="1"/>
</dbReference>
<accession>A0ABV2CQU3</accession>
<gene>
    <name evidence="7" type="ORF">ABVT11_10680</name>
</gene>
<dbReference type="SUPFAM" id="SSF52343">
    <property type="entry name" value="Ferredoxin reductase-like, C-terminal NADP-linked domain"/>
    <property type="match status" value="1"/>
</dbReference>
<keyword evidence="3" id="KW-0813">Transport</keyword>
<dbReference type="SUPFAM" id="SSF52218">
    <property type="entry name" value="Flavoproteins"/>
    <property type="match status" value="1"/>
</dbReference>
<proteinExistence type="predicted"/>
<keyword evidence="1" id="KW-0285">Flavoprotein</keyword>
<evidence type="ECO:0000256" key="4">
    <source>
        <dbReference type="SAM" id="Phobius"/>
    </source>
</evidence>
<feature type="domain" description="FAD-binding FR-type" evidence="6">
    <location>
        <begin position="552"/>
        <end position="670"/>
    </location>
</feature>
<dbReference type="InterPro" id="IPR008254">
    <property type="entry name" value="Flavodoxin/NO_synth"/>
</dbReference>
<dbReference type="Gene3D" id="3.40.50.80">
    <property type="entry name" value="Nucleotide-binding domain of ferredoxin-NADP reductase (FNR) module"/>
    <property type="match status" value="1"/>
</dbReference>
<dbReference type="PANTHER" id="PTHR34219:SF3">
    <property type="entry name" value="BLL7967 PROTEIN"/>
    <property type="match status" value="1"/>
</dbReference>
<name>A0ABV2CQU3_9RHOO</name>
<evidence type="ECO:0000256" key="1">
    <source>
        <dbReference type="ARBA" id="ARBA00022630"/>
    </source>
</evidence>
<evidence type="ECO:0000256" key="3">
    <source>
        <dbReference type="ARBA" id="ARBA00022982"/>
    </source>
</evidence>
<feature type="transmembrane region" description="Helical" evidence="4">
    <location>
        <begin position="21"/>
        <end position="43"/>
    </location>
</feature>
<protein>
    <submittedName>
        <fullName evidence="7">Sulfite reductase flavoprotein subunit alpha</fullName>
    </submittedName>
</protein>
<dbReference type="InterPro" id="IPR001094">
    <property type="entry name" value="Flavdoxin-like"/>
</dbReference>
<dbReference type="InterPro" id="IPR029039">
    <property type="entry name" value="Flavoprotein-like_sf"/>
</dbReference>
<dbReference type="SUPFAM" id="SSF63380">
    <property type="entry name" value="Riboflavin synthase domain-like"/>
    <property type="match status" value="1"/>
</dbReference>
<dbReference type="Pfam" id="PF03929">
    <property type="entry name" value="PepSY_TM"/>
    <property type="match status" value="1"/>
</dbReference>
<dbReference type="InterPro" id="IPR017927">
    <property type="entry name" value="FAD-bd_FR_type"/>
</dbReference>
<keyword evidence="4" id="KW-0812">Transmembrane</keyword>
<dbReference type="CDD" id="cd06200">
    <property type="entry name" value="SiR_like1"/>
    <property type="match status" value="1"/>
</dbReference>
<feature type="domain" description="Flavodoxin-like" evidence="5">
    <location>
        <begin position="396"/>
        <end position="533"/>
    </location>
</feature>
<keyword evidence="4" id="KW-0472">Membrane</keyword>
<comment type="caution">
    <text evidence="7">The sequence shown here is derived from an EMBL/GenBank/DDBJ whole genome shotgun (WGS) entry which is preliminary data.</text>
</comment>
<dbReference type="PRINTS" id="PR00371">
    <property type="entry name" value="FPNCR"/>
</dbReference>
<sequence length="807" mass="87349">MGRPAGGGAALLRWSLFQLHWLIGITAGSLLMLIGLSGGMMSFEDEILDALNPAVRSVPVQASAMLTPPQLLAALGPLPGGERIATAIFSAEPGRSVQLLLQAPPGASKLLPLYADPYTGRLLGEARGQAFFEWVERLHRFLLLPREPGRVVAGLLSTCLLLLIASGIYLRWPRRAGDWRSWLGFNPRLKGRPFLWSLHAVLATWALPAWLLLTGTGIYWSFDAVRSTVDGWAGVERAPRMKKDKPPRTEASDALPDMSMAWQRFVDIAPAWRELRVRPPETAGAGLEILWLLPDAAHERQRNRMLIALDGKLKKDERFAAQSSGKRALAAIYPLHMGRYSGWPVRVFMMLAALALPVLGVTGWLLYLSRRRSAREAARQRALLNPAVGPDAAESILVAWASQTGRAESLALRTAAALQAAGRAVVLRPLAGLQPAELAGYPQALFVVSTFGEGEAPDAARGFARALGVAELELDRLRFAVLALGNRQYRQFCGFGHSLQSTLQRFGAQAWQPLTPACDTEPAAVEHWFSGLGRFGVRAESLASGVSADTAPAWARWRLVQRTLLNPGSSGSPLFELSLVPAQGSLPRWTPGALVEVLPCPSSCIGAPDLPAARSYSIASIPEDGRLQLIVRRHQHAAGIGLASGFLTLACPLDGEVALRLKPNPGFSPCDDERPCLFIGNGSGLAGLRGLLRERVRRGLGRNWLVFGERHRASDSLCEAEFGAWTQAGLLEIDRVFSREPGGAHVQDFLRGESARLMCWLDAGAVIHVCGSLQGMAGGVEALLESLLGREGLEALSAQGRYRRDVY</sequence>
<dbReference type="RefSeq" id="WP_345928512.1">
    <property type="nucleotide sequence ID" value="NZ_JBDIVF010000006.1"/>
</dbReference>
<keyword evidence="8" id="KW-1185">Reference proteome</keyword>
<dbReference type="PROSITE" id="PS50902">
    <property type="entry name" value="FLAVODOXIN_LIKE"/>
    <property type="match status" value="1"/>
</dbReference>
<dbReference type="EMBL" id="JBEWLZ010000005">
    <property type="protein sequence ID" value="MET1490291.1"/>
    <property type="molecule type" value="Genomic_DNA"/>
</dbReference>
<evidence type="ECO:0000259" key="5">
    <source>
        <dbReference type="PROSITE" id="PS50902"/>
    </source>
</evidence>
<organism evidence="7 8">
    <name type="scientific">Uliginosibacterium paludis</name>
    <dbReference type="NCBI Taxonomy" id="1615952"/>
    <lineage>
        <taxon>Bacteria</taxon>
        <taxon>Pseudomonadati</taxon>
        <taxon>Pseudomonadota</taxon>
        <taxon>Betaproteobacteria</taxon>
        <taxon>Rhodocyclales</taxon>
        <taxon>Zoogloeaceae</taxon>
        <taxon>Uliginosibacterium</taxon>
    </lineage>
</organism>